<dbReference type="AlphaFoldDB" id="A0AAE0FPK8"/>
<name>A0AAE0FPK8_9CHLO</name>
<evidence type="ECO:0000256" key="1">
    <source>
        <dbReference type="SAM" id="MobiDB-lite"/>
    </source>
</evidence>
<feature type="compositionally biased region" description="Basic residues" evidence="1">
    <location>
        <begin position="157"/>
        <end position="174"/>
    </location>
</feature>
<organism evidence="2 3">
    <name type="scientific">Cymbomonas tetramitiformis</name>
    <dbReference type="NCBI Taxonomy" id="36881"/>
    <lineage>
        <taxon>Eukaryota</taxon>
        <taxon>Viridiplantae</taxon>
        <taxon>Chlorophyta</taxon>
        <taxon>Pyramimonadophyceae</taxon>
        <taxon>Pyramimonadales</taxon>
        <taxon>Pyramimonadaceae</taxon>
        <taxon>Cymbomonas</taxon>
    </lineage>
</organism>
<feature type="region of interest" description="Disordered" evidence="1">
    <location>
        <begin position="77"/>
        <end position="176"/>
    </location>
</feature>
<protein>
    <submittedName>
        <fullName evidence="2">Uncharacterized protein</fullName>
    </submittedName>
</protein>
<keyword evidence="3" id="KW-1185">Reference proteome</keyword>
<evidence type="ECO:0000313" key="2">
    <source>
        <dbReference type="EMBL" id="KAK3263530.1"/>
    </source>
</evidence>
<accession>A0AAE0FPK8</accession>
<reference evidence="2 3" key="1">
    <citation type="journal article" date="2015" name="Genome Biol. Evol.">
        <title>Comparative Genomics of a Bacterivorous Green Alga Reveals Evolutionary Causalities and Consequences of Phago-Mixotrophic Mode of Nutrition.</title>
        <authorList>
            <person name="Burns J.A."/>
            <person name="Paasch A."/>
            <person name="Narechania A."/>
            <person name="Kim E."/>
        </authorList>
    </citation>
    <scope>NUCLEOTIDE SEQUENCE [LARGE SCALE GENOMIC DNA]</scope>
    <source>
        <strain evidence="2 3">PLY_AMNH</strain>
    </source>
</reference>
<comment type="caution">
    <text evidence="2">The sequence shown here is derived from an EMBL/GenBank/DDBJ whole genome shotgun (WGS) entry which is preliminary data.</text>
</comment>
<gene>
    <name evidence="2" type="ORF">CYMTET_27667</name>
</gene>
<feature type="region of interest" description="Disordered" evidence="1">
    <location>
        <begin position="1"/>
        <end position="59"/>
    </location>
</feature>
<sequence>KAPFSAPPAREPDKEKPGGGSATKPPPAALGSTSKVQPPPVEKRSAPSVISKRKAEVSGLGDAVGLQQLHFDKMMLSPDWVPANPRDAPAPVNAKAQQARGAKEQQVVQKVGIIEQEAKKPSGRPENPNIEQVPTGPSGSGIQPAAATGSASNTAVRTKKEKNKAKKERAKARKAAQVSLYPYGSSPVLEGEFCAASAQCFHTLLTCPGLRAHVTH</sequence>
<proteinExistence type="predicted"/>
<dbReference type="Proteomes" id="UP001190700">
    <property type="component" value="Unassembled WGS sequence"/>
</dbReference>
<feature type="non-terminal residue" evidence="2">
    <location>
        <position position="1"/>
    </location>
</feature>
<feature type="compositionally biased region" description="Polar residues" evidence="1">
    <location>
        <begin position="129"/>
        <end position="141"/>
    </location>
</feature>
<dbReference type="EMBL" id="LGRX02015316">
    <property type="protein sequence ID" value="KAK3263530.1"/>
    <property type="molecule type" value="Genomic_DNA"/>
</dbReference>
<evidence type="ECO:0000313" key="3">
    <source>
        <dbReference type="Proteomes" id="UP001190700"/>
    </source>
</evidence>